<comment type="caution">
    <text evidence="1">The sequence shown here is derived from an EMBL/GenBank/DDBJ whole genome shotgun (WGS) entry which is preliminary data.</text>
</comment>
<proteinExistence type="predicted"/>
<dbReference type="RefSeq" id="WP_395114934.1">
    <property type="nucleotide sequence ID" value="NZ_JBIMSO010000051.1"/>
</dbReference>
<accession>A0ABW7JMK2</accession>
<evidence type="ECO:0000313" key="2">
    <source>
        <dbReference type="Proteomes" id="UP001609175"/>
    </source>
</evidence>
<protein>
    <submittedName>
        <fullName evidence="1">Uncharacterized protein</fullName>
    </submittedName>
</protein>
<gene>
    <name evidence="1" type="ORF">ACHIPZ_13655</name>
</gene>
<dbReference type="Proteomes" id="UP001609175">
    <property type="component" value="Unassembled WGS sequence"/>
</dbReference>
<organism evidence="1 2">
    <name type="scientific">Antrihabitans spumae</name>
    <dbReference type="NCBI Taxonomy" id="3373370"/>
    <lineage>
        <taxon>Bacteria</taxon>
        <taxon>Bacillati</taxon>
        <taxon>Actinomycetota</taxon>
        <taxon>Actinomycetes</taxon>
        <taxon>Mycobacteriales</taxon>
        <taxon>Nocardiaceae</taxon>
        <taxon>Antrihabitans</taxon>
    </lineage>
</organism>
<dbReference type="EMBL" id="JBIMSO010000051">
    <property type="protein sequence ID" value="MFH5209231.1"/>
    <property type="molecule type" value="Genomic_DNA"/>
</dbReference>
<evidence type="ECO:0000313" key="1">
    <source>
        <dbReference type="EMBL" id="MFH5209231.1"/>
    </source>
</evidence>
<sequence>MNLYCGRIGSDRVDIDGLSVEVSTFFLPFNHQFIPGLPPLIFETMLFVDALGHEFDMWLDRYSTQEQAEAGHAAIVEGLRAGRWPL</sequence>
<reference evidence="1 2" key="1">
    <citation type="submission" date="2024-10" db="EMBL/GenBank/DDBJ databases">
        <authorList>
            <person name="Riesco R."/>
        </authorList>
    </citation>
    <scope>NUCLEOTIDE SEQUENCE [LARGE SCALE GENOMIC DNA]</scope>
    <source>
        <strain evidence="1 2">NCIMB 15449</strain>
    </source>
</reference>
<name>A0ABW7JMK2_9NOCA</name>